<reference evidence="3" key="1">
    <citation type="journal article" date="2023" name="PLoS Negl. Trop. Dis.">
        <title>A genome sequence for Biomphalaria pfeifferi, the major vector snail for the human-infecting parasite Schistosoma mansoni.</title>
        <authorList>
            <person name="Bu L."/>
            <person name="Lu L."/>
            <person name="Laidemitt M.R."/>
            <person name="Zhang S.M."/>
            <person name="Mutuku M."/>
            <person name="Mkoji G."/>
            <person name="Steinauer M."/>
            <person name="Loker E.S."/>
        </authorList>
    </citation>
    <scope>NUCLEOTIDE SEQUENCE</scope>
    <source>
        <strain evidence="3">KasaAsao</strain>
    </source>
</reference>
<keyword evidence="4" id="KW-1185">Reference proteome</keyword>
<evidence type="ECO:0000256" key="2">
    <source>
        <dbReference type="SAM" id="Phobius"/>
    </source>
</evidence>
<dbReference type="AlphaFoldDB" id="A0AAD8BWI6"/>
<accession>A0AAD8BWI6</accession>
<dbReference type="Proteomes" id="UP001233172">
    <property type="component" value="Unassembled WGS sequence"/>
</dbReference>
<reference evidence="3" key="2">
    <citation type="submission" date="2023-04" db="EMBL/GenBank/DDBJ databases">
        <authorList>
            <person name="Bu L."/>
            <person name="Lu L."/>
            <person name="Laidemitt M.R."/>
            <person name="Zhang S.M."/>
            <person name="Mutuku M."/>
            <person name="Mkoji G."/>
            <person name="Steinauer M."/>
            <person name="Loker E.S."/>
        </authorList>
    </citation>
    <scope>NUCLEOTIDE SEQUENCE</scope>
    <source>
        <strain evidence="3">KasaAsao</strain>
        <tissue evidence="3">Whole Snail</tissue>
    </source>
</reference>
<keyword evidence="3" id="KW-0675">Receptor</keyword>
<feature type="transmembrane region" description="Helical" evidence="2">
    <location>
        <begin position="36"/>
        <end position="57"/>
    </location>
</feature>
<evidence type="ECO:0000313" key="3">
    <source>
        <dbReference type="EMBL" id="KAK0062174.1"/>
    </source>
</evidence>
<protein>
    <submittedName>
        <fullName evidence="3">Glutamate receptor subunit protein GluR6</fullName>
    </submittedName>
</protein>
<sequence>MNVCRISFRWWRPQNCPSHHQSAKTQSLDFETVSGMYVVILSGAVISILLCVLQYIYGQLRRKRKLRQTKSKQTDTFRAQELGEEFRSTAYTSADTEQREKRDNNHDEITYANHSPLHYTPSSDWN</sequence>
<proteinExistence type="predicted"/>
<keyword evidence="2" id="KW-0812">Transmembrane</keyword>
<comment type="caution">
    <text evidence="3">The sequence shown here is derived from an EMBL/GenBank/DDBJ whole genome shotgun (WGS) entry which is preliminary data.</text>
</comment>
<gene>
    <name evidence="3" type="ORF">Bpfe_008275</name>
</gene>
<dbReference type="EMBL" id="JASAOG010000026">
    <property type="protein sequence ID" value="KAK0062174.1"/>
    <property type="molecule type" value="Genomic_DNA"/>
</dbReference>
<keyword evidence="2" id="KW-1133">Transmembrane helix</keyword>
<feature type="region of interest" description="Disordered" evidence="1">
    <location>
        <begin position="88"/>
        <end position="126"/>
    </location>
</feature>
<keyword evidence="2" id="KW-0472">Membrane</keyword>
<feature type="compositionally biased region" description="Basic and acidic residues" evidence="1">
    <location>
        <begin position="96"/>
        <end position="109"/>
    </location>
</feature>
<evidence type="ECO:0000313" key="4">
    <source>
        <dbReference type="Proteomes" id="UP001233172"/>
    </source>
</evidence>
<name>A0AAD8BWI6_BIOPF</name>
<organism evidence="3 4">
    <name type="scientific">Biomphalaria pfeifferi</name>
    <name type="common">Bloodfluke planorb</name>
    <name type="synonym">Freshwater snail</name>
    <dbReference type="NCBI Taxonomy" id="112525"/>
    <lineage>
        <taxon>Eukaryota</taxon>
        <taxon>Metazoa</taxon>
        <taxon>Spiralia</taxon>
        <taxon>Lophotrochozoa</taxon>
        <taxon>Mollusca</taxon>
        <taxon>Gastropoda</taxon>
        <taxon>Heterobranchia</taxon>
        <taxon>Euthyneura</taxon>
        <taxon>Panpulmonata</taxon>
        <taxon>Hygrophila</taxon>
        <taxon>Lymnaeoidea</taxon>
        <taxon>Planorbidae</taxon>
        <taxon>Biomphalaria</taxon>
    </lineage>
</organism>
<evidence type="ECO:0000256" key="1">
    <source>
        <dbReference type="SAM" id="MobiDB-lite"/>
    </source>
</evidence>